<keyword evidence="2" id="KW-1185">Reference proteome</keyword>
<proteinExistence type="predicted"/>
<protein>
    <submittedName>
        <fullName evidence="1">Uncharacterized protein</fullName>
    </submittedName>
</protein>
<dbReference type="AlphaFoldDB" id="A0A843VJT1"/>
<name>A0A843VJT1_COLES</name>
<gene>
    <name evidence="1" type="ORF">Taro_026531</name>
</gene>
<feature type="non-terminal residue" evidence="1">
    <location>
        <position position="133"/>
    </location>
</feature>
<accession>A0A843VJT1</accession>
<evidence type="ECO:0000313" key="2">
    <source>
        <dbReference type="Proteomes" id="UP000652761"/>
    </source>
</evidence>
<sequence length="133" mass="14173">LCDWKQPGRTGLGRILALALAGRDGVAVAVHGGSAGLEREAEQRRTAWRRAAEVAVRSPENFNLAIYWVLLSTGASKQKIQSLWMAVAVDRRLGAVDRHRQTEDLGVLGASSCRQVAGVLSTGSSVLKIGLLA</sequence>
<dbReference type="Proteomes" id="UP000652761">
    <property type="component" value="Unassembled WGS sequence"/>
</dbReference>
<comment type="caution">
    <text evidence="1">The sequence shown here is derived from an EMBL/GenBank/DDBJ whole genome shotgun (WGS) entry which is preliminary data.</text>
</comment>
<dbReference type="EMBL" id="NMUH01001606">
    <property type="protein sequence ID" value="MQL93880.1"/>
    <property type="molecule type" value="Genomic_DNA"/>
</dbReference>
<evidence type="ECO:0000313" key="1">
    <source>
        <dbReference type="EMBL" id="MQL93880.1"/>
    </source>
</evidence>
<organism evidence="1 2">
    <name type="scientific">Colocasia esculenta</name>
    <name type="common">Wild taro</name>
    <name type="synonym">Arum esculentum</name>
    <dbReference type="NCBI Taxonomy" id="4460"/>
    <lineage>
        <taxon>Eukaryota</taxon>
        <taxon>Viridiplantae</taxon>
        <taxon>Streptophyta</taxon>
        <taxon>Embryophyta</taxon>
        <taxon>Tracheophyta</taxon>
        <taxon>Spermatophyta</taxon>
        <taxon>Magnoliopsida</taxon>
        <taxon>Liliopsida</taxon>
        <taxon>Araceae</taxon>
        <taxon>Aroideae</taxon>
        <taxon>Colocasieae</taxon>
        <taxon>Colocasia</taxon>
    </lineage>
</organism>
<reference evidence="1" key="1">
    <citation type="submission" date="2017-07" db="EMBL/GenBank/DDBJ databases">
        <title>Taro Niue Genome Assembly and Annotation.</title>
        <authorList>
            <person name="Atibalentja N."/>
            <person name="Keating K."/>
            <person name="Fields C.J."/>
        </authorList>
    </citation>
    <scope>NUCLEOTIDE SEQUENCE</scope>
    <source>
        <strain evidence="1">Niue_2</strain>
        <tissue evidence="1">Leaf</tissue>
    </source>
</reference>